<name>A0A8J2YM97_9BACL</name>
<protein>
    <recommendedName>
        <fullName evidence="1">HTH cro/C1-type domain-containing protein</fullName>
    </recommendedName>
</protein>
<gene>
    <name evidence="2" type="ORF">GCM10011391_35550</name>
</gene>
<accession>A0A8J2YM97</accession>
<dbReference type="InterPro" id="IPR001387">
    <property type="entry name" value="Cro/C1-type_HTH"/>
</dbReference>
<feature type="domain" description="HTH cro/C1-type" evidence="1">
    <location>
        <begin position="15"/>
        <end position="70"/>
    </location>
</feature>
<organism evidence="2 3">
    <name type="scientific">Pullulanibacillus camelliae</name>
    <dbReference type="NCBI Taxonomy" id="1707096"/>
    <lineage>
        <taxon>Bacteria</taxon>
        <taxon>Bacillati</taxon>
        <taxon>Bacillota</taxon>
        <taxon>Bacilli</taxon>
        <taxon>Bacillales</taxon>
        <taxon>Sporolactobacillaceae</taxon>
        <taxon>Pullulanibacillus</taxon>
    </lineage>
</organism>
<dbReference type="CDD" id="cd00093">
    <property type="entry name" value="HTH_XRE"/>
    <property type="match status" value="1"/>
</dbReference>
<dbReference type="InterPro" id="IPR010982">
    <property type="entry name" value="Lambda_DNA-bd_dom_sf"/>
</dbReference>
<dbReference type="SMART" id="SM00530">
    <property type="entry name" value="HTH_XRE"/>
    <property type="match status" value="1"/>
</dbReference>
<dbReference type="RefSeq" id="WP_188697750.1">
    <property type="nucleotide sequence ID" value="NZ_BMIR01000024.1"/>
</dbReference>
<keyword evidence="3" id="KW-1185">Reference proteome</keyword>
<evidence type="ECO:0000259" key="1">
    <source>
        <dbReference type="PROSITE" id="PS50943"/>
    </source>
</evidence>
<proteinExistence type="predicted"/>
<dbReference type="Pfam" id="PF13560">
    <property type="entry name" value="HTH_31"/>
    <property type="match status" value="1"/>
</dbReference>
<evidence type="ECO:0000313" key="2">
    <source>
        <dbReference type="EMBL" id="GGE53567.1"/>
    </source>
</evidence>
<reference evidence="2" key="2">
    <citation type="submission" date="2020-09" db="EMBL/GenBank/DDBJ databases">
        <authorList>
            <person name="Sun Q."/>
            <person name="Zhou Y."/>
        </authorList>
    </citation>
    <scope>NUCLEOTIDE SEQUENCE</scope>
    <source>
        <strain evidence="2">CGMCC 1.15371</strain>
    </source>
</reference>
<comment type="caution">
    <text evidence="2">The sequence shown here is derived from an EMBL/GenBank/DDBJ whole genome shotgun (WGS) entry which is preliminary data.</text>
</comment>
<dbReference type="GO" id="GO:0003677">
    <property type="term" value="F:DNA binding"/>
    <property type="evidence" value="ECO:0007669"/>
    <property type="project" value="InterPro"/>
</dbReference>
<dbReference type="SUPFAM" id="SSF47413">
    <property type="entry name" value="lambda repressor-like DNA-binding domains"/>
    <property type="match status" value="1"/>
</dbReference>
<dbReference type="Proteomes" id="UP000628775">
    <property type="component" value="Unassembled WGS sequence"/>
</dbReference>
<dbReference type="Gene3D" id="1.10.260.40">
    <property type="entry name" value="lambda repressor-like DNA-binding domains"/>
    <property type="match status" value="1"/>
</dbReference>
<dbReference type="AlphaFoldDB" id="A0A8J2YM97"/>
<evidence type="ECO:0000313" key="3">
    <source>
        <dbReference type="Proteomes" id="UP000628775"/>
    </source>
</evidence>
<reference evidence="2" key="1">
    <citation type="journal article" date="2014" name="Int. J. Syst. Evol. Microbiol.">
        <title>Complete genome sequence of Corynebacterium casei LMG S-19264T (=DSM 44701T), isolated from a smear-ripened cheese.</title>
        <authorList>
            <consortium name="US DOE Joint Genome Institute (JGI-PGF)"/>
            <person name="Walter F."/>
            <person name="Albersmeier A."/>
            <person name="Kalinowski J."/>
            <person name="Ruckert C."/>
        </authorList>
    </citation>
    <scope>NUCLEOTIDE SEQUENCE</scope>
    <source>
        <strain evidence="2">CGMCC 1.15371</strain>
    </source>
</reference>
<dbReference type="EMBL" id="BMIR01000024">
    <property type="protein sequence ID" value="GGE53567.1"/>
    <property type="molecule type" value="Genomic_DNA"/>
</dbReference>
<dbReference type="PROSITE" id="PS50943">
    <property type="entry name" value="HTH_CROC1"/>
    <property type="match status" value="1"/>
</dbReference>
<sequence length="231" mass="26669">MCNMQNDRSLFGEFLLKCRMKNGWSLCDVEQQVRITPSYLHRLEQGKRKNPTMRLIHSLAVVYSVQVTTLVDLLLLDQGENRMKNNSEDIMLSVAIAKKKAIIILSLIEREDIYNEVTQGIMANLELEPISKQKRLNLGLDGQKLKDDRFIKEYRDKQGKARFIMTDSQKFSVEFGQYKYEGYFPIGTRMKFQRGVQEITFYVSNAVKVEGKPASMAINRFAVSGIKNIKL</sequence>